<sequence>MYPCARGCHRRIFGLKLRRLPIVVLILTAQLRVRLTLTSYQTSLQTNVTQVPSCGRGPKGPADCVTQRDFDELALPVPGNLMRERIEGVPGFCAKSIRIGAVKSPGVSPTGGIIFSLRTFVHSPVSNLSSQSQQMRMKTKQDLETGEETAKRTPGDDEMSEDKQGDSGKREMRRKEIQVSGIPEDPDHLGFLLSSIRVQNLKMCQIHCAVGEKALGNLASLLQFLKQVPNLEGSTNYRWELFTYPERQPVPHPPSSGRCSGTVTSVYTDINTWFDNSCRKIVVTTAPCWDFLHVKLNKFFCGIAKYTPGQKQRQHVHIAFLGTKGPLFKQVCVQIAFTLVLVLNTSYARLLLMSETNKKYPMRRIFRKGCNIFWINNNTVENKLYRKGQDFLIDDSIENHTMGGRYNCGFSWLAYSEHSRSQCEHDTLHYFNNEMNYIKEIARLLCVKIILSIEILLNEWEAKPCSKKNNLKVFCSISFSTKLTVRHKFFPANKQIRATLHCNLQLFERCGNWTHILKKFQPGLVGCNISLPCSWSFLFSTLTPLVPSSPCYPQPTKKTNNWLPSKLPSSPTTTHLTVSYPSSPLRHLLPSPQLPSNQRNIGYPSPPTTHPPGHKIASLLLLDHPPLPATLIPSCA</sequence>
<evidence type="ECO:0000313" key="3">
    <source>
        <dbReference type="Proteomes" id="UP000037035"/>
    </source>
</evidence>
<feature type="compositionally biased region" description="Basic and acidic residues" evidence="1">
    <location>
        <begin position="139"/>
        <end position="177"/>
    </location>
</feature>
<accession>A0A0L6UEH4</accession>
<dbReference type="AlphaFoldDB" id="A0A0L6UEH4"/>
<feature type="region of interest" description="Disordered" evidence="1">
    <location>
        <begin position="127"/>
        <end position="182"/>
    </location>
</feature>
<keyword evidence="3" id="KW-1185">Reference proteome</keyword>
<name>A0A0L6UEH4_9BASI</name>
<protein>
    <submittedName>
        <fullName evidence="2">Uncharacterized protein</fullName>
    </submittedName>
</protein>
<organism evidence="2 3">
    <name type="scientific">Puccinia sorghi</name>
    <dbReference type="NCBI Taxonomy" id="27349"/>
    <lineage>
        <taxon>Eukaryota</taxon>
        <taxon>Fungi</taxon>
        <taxon>Dikarya</taxon>
        <taxon>Basidiomycota</taxon>
        <taxon>Pucciniomycotina</taxon>
        <taxon>Pucciniomycetes</taxon>
        <taxon>Pucciniales</taxon>
        <taxon>Pucciniaceae</taxon>
        <taxon>Puccinia</taxon>
    </lineage>
</organism>
<evidence type="ECO:0000256" key="1">
    <source>
        <dbReference type="SAM" id="MobiDB-lite"/>
    </source>
</evidence>
<feature type="compositionally biased region" description="Polar residues" evidence="1">
    <location>
        <begin position="127"/>
        <end position="136"/>
    </location>
</feature>
<dbReference type="EMBL" id="LAVV01012472">
    <property type="protein sequence ID" value="KNZ46662.1"/>
    <property type="molecule type" value="Genomic_DNA"/>
</dbReference>
<dbReference type="Proteomes" id="UP000037035">
    <property type="component" value="Unassembled WGS sequence"/>
</dbReference>
<reference evidence="2 3" key="1">
    <citation type="submission" date="2015-08" db="EMBL/GenBank/DDBJ databases">
        <title>Next Generation Sequencing and Analysis of the Genome of Puccinia sorghi L Schw, the Causal Agent of Maize Common Rust.</title>
        <authorList>
            <person name="Rochi L."/>
            <person name="Burguener G."/>
            <person name="Darino M."/>
            <person name="Turjanski A."/>
            <person name="Kreff E."/>
            <person name="Dieguez M.J."/>
            <person name="Sacco F."/>
        </authorList>
    </citation>
    <scope>NUCLEOTIDE SEQUENCE [LARGE SCALE GENOMIC DNA]</scope>
    <source>
        <strain evidence="2 3">RO10H11247</strain>
    </source>
</reference>
<gene>
    <name evidence="2" type="ORF">VP01_707g2</name>
</gene>
<proteinExistence type="predicted"/>
<comment type="caution">
    <text evidence="2">The sequence shown here is derived from an EMBL/GenBank/DDBJ whole genome shotgun (WGS) entry which is preliminary data.</text>
</comment>
<evidence type="ECO:0000313" key="2">
    <source>
        <dbReference type="EMBL" id="KNZ46662.1"/>
    </source>
</evidence>
<dbReference type="VEuPathDB" id="FungiDB:VP01_707g2"/>